<keyword evidence="5 12" id="KW-0138">CF(0)</keyword>
<dbReference type="GO" id="GO:0045259">
    <property type="term" value="C:proton-transporting ATP synthase complex"/>
    <property type="evidence" value="ECO:0007669"/>
    <property type="project" value="UniProtKB-KW"/>
</dbReference>
<organism evidence="14">
    <name type="scientific">Polistes dominula</name>
    <name type="common">European paper wasp</name>
    <name type="synonym">Vespa dominula</name>
    <dbReference type="NCBI Taxonomy" id="743375"/>
    <lineage>
        <taxon>Eukaryota</taxon>
        <taxon>Metazoa</taxon>
        <taxon>Ecdysozoa</taxon>
        <taxon>Arthropoda</taxon>
        <taxon>Hexapoda</taxon>
        <taxon>Insecta</taxon>
        <taxon>Pterygota</taxon>
        <taxon>Neoptera</taxon>
        <taxon>Endopterygota</taxon>
        <taxon>Hymenoptera</taxon>
        <taxon>Apocrita</taxon>
        <taxon>Aculeata</taxon>
        <taxon>Vespoidea</taxon>
        <taxon>Vespidae</taxon>
        <taxon>Polistinae</taxon>
        <taxon>Polistini</taxon>
        <taxon>Polistes</taxon>
    </lineage>
</organism>
<dbReference type="GO" id="GO:0015078">
    <property type="term" value="F:proton transmembrane transporter activity"/>
    <property type="evidence" value="ECO:0007669"/>
    <property type="project" value="InterPro"/>
</dbReference>
<evidence type="ECO:0000256" key="10">
    <source>
        <dbReference type="ARBA" id="ARBA00023128"/>
    </source>
</evidence>
<dbReference type="InterPro" id="IPR001421">
    <property type="entry name" value="ATP8_metazoa"/>
</dbReference>
<comment type="subunit">
    <text evidence="3">F-type ATPases have 2 components, CF(1) - the catalytic core - and CF(0) - the membrane proton channel.</text>
</comment>
<feature type="transmembrane region" description="Helical" evidence="13">
    <location>
        <begin position="6"/>
        <end position="25"/>
    </location>
</feature>
<keyword evidence="6 12" id="KW-0812">Transmembrane</keyword>
<dbReference type="GO" id="GO:0031966">
    <property type="term" value="C:mitochondrial membrane"/>
    <property type="evidence" value="ECO:0007669"/>
    <property type="project" value="UniProtKB-SubCell"/>
</dbReference>
<protein>
    <recommendedName>
        <fullName evidence="12">ATP synthase complex subunit 8</fullName>
    </recommendedName>
</protein>
<geneLocation type="mitochondrion" evidence="14"/>
<dbReference type="EMBL" id="KT273460">
    <property type="protein sequence ID" value="AKQ08877.1"/>
    <property type="molecule type" value="Genomic_DNA"/>
</dbReference>
<dbReference type="Pfam" id="PF00895">
    <property type="entry name" value="ATP-synt_8"/>
    <property type="match status" value="1"/>
</dbReference>
<evidence type="ECO:0000256" key="2">
    <source>
        <dbReference type="ARBA" id="ARBA00008892"/>
    </source>
</evidence>
<evidence type="ECO:0000256" key="13">
    <source>
        <dbReference type="SAM" id="Phobius"/>
    </source>
</evidence>
<evidence type="ECO:0000313" key="14">
    <source>
        <dbReference type="EMBL" id="AKQ08877.1"/>
    </source>
</evidence>
<evidence type="ECO:0000256" key="9">
    <source>
        <dbReference type="ARBA" id="ARBA00023065"/>
    </source>
</evidence>
<evidence type="ECO:0000256" key="8">
    <source>
        <dbReference type="ARBA" id="ARBA00022989"/>
    </source>
</evidence>
<evidence type="ECO:0000256" key="7">
    <source>
        <dbReference type="ARBA" id="ARBA00022781"/>
    </source>
</evidence>
<evidence type="ECO:0000256" key="3">
    <source>
        <dbReference type="ARBA" id="ARBA00011291"/>
    </source>
</evidence>
<accession>A0A0U2DVN4</accession>
<evidence type="ECO:0000256" key="5">
    <source>
        <dbReference type="ARBA" id="ARBA00022547"/>
    </source>
</evidence>
<keyword evidence="7 12" id="KW-0375">Hydrogen ion transport</keyword>
<reference evidence="14" key="1">
    <citation type="journal article" date="2015" name="Roy. Soc. Open Sci.">
        <title>Phylogenetic tests reject Emery's rule in the evolution of social parasitism in yellowjackets and hornets (Hymenoptera: Vespidae, Vespinae).</title>
        <authorList>
            <person name="Lopez-Osorio F."/>
            <person name="Perrard A."/>
            <person name="Pickett K.M."/>
            <person name="Carpenter J.M."/>
            <person name="Agnarsson I."/>
        </authorList>
    </citation>
    <scope>NUCLEOTIDE SEQUENCE</scope>
    <source>
        <strain evidence="14">KMP322</strain>
    </source>
</reference>
<sequence length="51" mass="6486">MPQIKPLNWLILFIFTLMTFFLLMIKFNFSMNFYKKINFKNYKIKKLIWKF</sequence>
<keyword evidence="9 12" id="KW-0406">Ion transport</keyword>
<evidence type="ECO:0000256" key="12">
    <source>
        <dbReference type="RuleBase" id="RU003661"/>
    </source>
</evidence>
<comment type="similarity">
    <text evidence="2 12">Belongs to the ATPase protein 8 family.</text>
</comment>
<keyword evidence="4 12" id="KW-0813">Transport</keyword>
<dbReference type="AlphaFoldDB" id="A0A0U2DVN4"/>
<keyword evidence="10 12" id="KW-0496">Mitochondrion</keyword>
<evidence type="ECO:0000256" key="1">
    <source>
        <dbReference type="ARBA" id="ARBA00004304"/>
    </source>
</evidence>
<keyword evidence="11 13" id="KW-0472">Membrane</keyword>
<comment type="subcellular location">
    <subcellularLocation>
        <location evidence="1 12">Mitochondrion membrane</location>
        <topology evidence="1 12">Single-pass membrane protein</topology>
    </subcellularLocation>
</comment>
<evidence type="ECO:0000256" key="6">
    <source>
        <dbReference type="ARBA" id="ARBA00022692"/>
    </source>
</evidence>
<evidence type="ECO:0000256" key="4">
    <source>
        <dbReference type="ARBA" id="ARBA00022448"/>
    </source>
</evidence>
<gene>
    <name evidence="14" type="primary">ATP8</name>
</gene>
<keyword evidence="8 13" id="KW-1133">Transmembrane helix</keyword>
<dbReference type="GO" id="GO:0015986">
    <property type="term" value="P:proton motive force-driven ATP synthesis"/>
    <property type="evidence" value="ECO:0007669"/>
    <property type="project" value="InterPro"/>
</dbReference>
<evidence type="ECO:0000256" key="11">
    <source>
        <dbReference type="ARBA" id="ARBA00023136"/>
    </source>
</evidence>
<proteinExistence type="inferred from homology"/>
<name>A0A0U2DVN4_POLDO</name>